<evidence type="ECO:0000259" key="1">
    <source>
        <dbReference type="Pfam" id="PF08241"/>
    </source>
</evidence>
<reference evidence="2 3" key="1">
    <citation type="journal article" date="2011" name="J. Bacteriol.">
        <title>Genome sequence of Salinisphaera shabanensis, a gammaproteobacterium from the harsh, variable environment of the brine-seawater interface of the Shaban Deep in the Red Sea.</title>
        <authorList>
            <person name="Antunes A."/>
            <person name="Alam I."/>
            <person name="Bajic V.B."/>
            <person name="Stingl U."/>
        </authorList>
    </citation>
    <scope>NUCLEOTIDE SEQUENCE [LARGE SCALE GENOMIC DNA]</scope>
    <source>
        <strain evidence="2 3">E1L3A</strain>
    </source>
</reference>
<proteinExistence type="predicted"/>
<dbReference type="OrthoDB" id="323463at2"/>
<evidence type="ECO:0000313" key="3">
    <source>
        <dbReference type="Proteomes" id="UP000006242"/>
    </source>
</evidence>
<dbReference type="Gene3D" id="3.40.50.150">
    <property type="entry name" value="Vaccinia Virus protein VP39"/>
    <property type="match status" value="1"/>
</dbReference>
<keyword evidence="3" id="KW-1185">Reference proteome</keyword>
<dbReference type="RefSeq" id="WP_006911991.1">
    <property type="nucleotide sequence ID" value="NZ_AFNV02000026.1"/>
</dbReference>
<evidence type="ECO:0000313" key="2">
    <source>
        <dbReference type="EMBL" id="ERJ17879.1"/>
    </source>
</evidence>
<dbReference type="InterPro" id="IPR013216">
    <property type="entry name" value="Methyltransf_11"/>
</dbReference>
<dbReference type="GO" id="GO:0030798">
    <property type="term" value="F:trans-aconitate 2-methyltransferase activity"/>
    <property type="evidence" value="ECO:0007669"/>
    <property type="project" value="UniProtKB-EC"/>
</dbReference>
<dbReference type="CDD" id="cd02440">
    <property type="entry name" value="AdoMet_MTases"/>
    <property type="match status" value="1"/>
</dbReference>
<dbReference type="Pfam" id="PF08241">
    <property type="entry name" value="Methyltransf_11"/>
    <property type="match status" value="1"/>
</dbReference>
<dbReference type="InterPro" id="IPR050508">
    <property type="entry name" value="Methyltransf_Superfamily"/>
</dbReference>
<dbReference type="PANTHER" id="PTHR42912">
    <property type="entry name" value="METHYLTRANSFERASE"/>
    <property type="match status" value="1"/>
</dbReference>
<dbReference type="PANTHER" id="PTHR42912:SF93">
    <property type="entry name" value="N6-ADENOSINE-METHYLTRANSFERASE TMT1A"/>
    <property type="match status" value="1"/>
</dbReference>
<dbReference type="InterPro" id="IPR029063">
    <property type="entry name" value="SAM-dependent_MTases_sf"/>
</dbReference>
<feature type="domain" description="Methyltransferase type 11" evidence="1">
    <location>
        <begin position="46"/>
        <end position="140"/>
    </location>
</feature>
<dbReference type="AlphaFoldDB" id="U2FNX3"/>
<organism evidence="2 3">
    <name type="scientific">Salinisphaera shabanensis E1L3A</name>
    <dbReference type="NCBI Taxonomy" id="1033802"/>
    <lineage>
        <taxon>Bacteria</taxon>
        <taxon>Pseudomonadati</taxon>
        <taxon>Pseudomonadota</taxon>
        <taxon>Gammaproteobacteria</taxon>
        <taxon>Salinisphaerales</taxon>
        <taxon>Salinisphaeraceae</taxon>
        <taxon>Salinisphaera</taxon>
    </lineage>
</organism>
<keyword evidence="2" id="KW-0489">Methyltransferase</keyword>
<dbReference type="STRING" id="1033802.SSPSH_003236"/>
<comment type="caution">
    <text evidence="2">The sequence shown here is derived from an EMBL/GenBank/DDBJ whole genome shotgun (WGS) entry which is preliminary data.</text>
</comment>
<dbReference type="EC" id="2.1.1.144" evidence="2"/>
<gene>
    <name evidence="2" type="primary">yafE</name>
    <name evidence="2" type="ORF">SSPSH_003236</name>
</gene>
<dbReference type="GO" id="GO:0032259">
    <property type="term" value="P:methylation"/>
    <property type="evidence" value="ECO:0007669"/>
    <property type="project" value="UniProtKB-KW"/>
</dbReference>
<dbReference type="SUPFAM" id="SSF53335">
    <property type="entry name" value="S-adenosyl-L-methionine-dependent methyltransferases"/>
    <property type="match status" value="1"/>
</dbReference>
<dbReference type="EMBL" id="AFNV02000026">
    <property type="protein sequence ID" value="ERJ17879.1"/>
    <property type="molecule type" value="Genomic_DNA"/>
</dbReference>
<keyword evidence="2" id="KW-0808">Transferase</keyword>
<dbReference type="eggNOG" id="COG2226">
    <property type="taxonomic scope" value="Bacteria"/>
</dbReference>
<name>U2FNX3_9GAMM</name>
<reference evidence="2 3" key="2">
    <citation type="journal article" date="2013" name="PLoS ONE">
        <title>INDIGO - INtegrated Data Warehouse of MIcrobial GenOmes with Examples from the Red Sea Extremophiles.</title>
        <authorList>
            <person name="Alam I."/>
            <person name="Antunes A."/>
            <person name="Kamau A.A."/>
            <person name="Ba Alawi W."/>
            <person name="Kalkatawi M."/>
            <person name="Stingl U."/>
            <person name="Bajic V.B."/>
        </authorList>
    </citation>
    <scope>NUCLEOTIDE SEQUENCE [LARGE SCALE GENOMIC DNA]</scope>
    <source>
        <strain evidence="2 3">E1L3A</strain>
    </source>
</reference>
<dbReference type="Proteomes" id="UP000006242">
    <property type="component" value="Unassembled WGS sequence"/>
</dbReference>
<accession>U2FNX3</accession>
<protein>
    <submittedName>
        <fullName evidence="2">Methyltransferase in menaquinone-biotin biosynthesi protein</fullName>
        <ecNumber evidence="2">2.1.1.144</ecNumber>
    </submittedName>
</protein>
<sequence length="247" mass="28081">MKTRNRIVKEYKRLADAYDRKWAFYIEATTRETIARLPLRAEDRLLDIGCGTGALLHRLAAAHPACHLAGMDPVAKMLEAARHKLSPAVELRQGWAEQLPFADSRFDIVVSCNMFHFIDRPVDALGEIRRVLQPGGRLVITDWCGDYWACRLFEQYQRLLGRAHARIYRARECRRLLEQAGFSVEAIDTYKINWRWGLMTIRCIHAPAWAQQQACSLGYRTMTISTLTRYAVLAAAGGVNRGGDSTS</sequence>